<evidence type="ECO:0000256" key="3">
    <source>
        <dbReference type="ARBA" id="ARBA00022692"/>
    </source>
</evidence>
<sequence length="198" mass="21356">MHSLGIVLAYIFVTNVVLTRFLGLCPFLGVSKSLSSALGMGGAVTFVLTLASLTGSSLYYFVLLPLHLSFLKLPVFIFVIASLVQFVTMVVRRFSPNLYQVLGIYLPLITTNCAVLGVTLWNVDTDRYNVADSTLAGFAGGLGFTLVLILMAGIRVRLQVERVPRFLQGTPIAFISAGLMALGFSVFDLGLLSNLGLR</sequence>
<evidence type="ECO:0000313" key="9">
    <source>
        <dbReference type="Proteomes" id="UP001228690"/>
    </source>
</evidence>
<protein>
    <submittedName>
        <fullName evidence="8">Rnf-Nqr domain containing protein</fullName>
    </submittedName>
</protein>
<keyword evidence="4" id="KW-1278">Translocase</keyword>
<dbReference type="InterPro" id="IPR003667">
    <property type="entry name" value="NqrDE/RnfAE"/>
</dbReference>
<dbReference type="PIRSF" id="PIRSF006102">
    <property type="entry name" value="NQR_DE"/>
    <property type="match status" value="1"/>
</dbReference>
<evidence type="ECO:0000256" key="6">
    <source>
        <dbReference type="ARBA" id="ARBA00023136"/>
    </source>
</evidence>
<evidence type="ECO:0000313" key="8">
    <source>
        <dbReference type="EMBL" id="WGK68212.1"/>
    </source>
</evidence>
<gene>
    <name evidence="8" type="ORF">P0082_06915</name>
</gene>
<keyword evidence="6 7" id="KW-0472">Membrane</keyword>
<dbReference type="Pfam" id="PF02508">
    <property type="entry name" value="Rnf-Nqr"/>
    <property type="match status" value="1"/>
</dbReference>
<keyword evidence="5 7" id="KW-1133">Transmembrane helix</keyword>
<evidence type="ECO:0000256" key="7">
    <source>
        <dbReference type="SAM" id="Phobius"/>
    </source>
</evidence>
<feature type="transmembrane region" description="Helical" evidence="7">
    <location>
        <begin position="103"/>
        <end position="123"/>
    </location>
</feature>
<keyword evidence="3 7" id="KW-0812">Transmembrane</keyword>
<dbReference type="PANTHER" id="PTHR30335:SF0">
    <property type="entry name" value="ION-TRANSLOCATING OXIDOREDUCTASE COMPLEX SUBUNIT A"/>
    <property type="match status" value="1"/>
</dbReference>
<comment type="subcellular location">
    <subcellularLocation>
        <location evidence="1">Endomembrane system</location>
        <topology evidence="1">Multi-pass membrane protein</topology>
    </subcellularLocation>
</comment>
<evidence type="ECO:0000256" key="4">
    <source>
        <dbReference type="ARBA" id="ARBA00022967"/>
    </source>
</evidence>
<name>A0ABY8ME21_9SPIO</name>
<accession>A0ABY8ME21</accession>
<proteinExistence type="predicted"/>
<evidence type="ECO:0000256" key="2">
    <source>
        <dbReference type="ARBA" id="ARBA00022448"/>
    </source>
</evidence>
<evidence type="ECO:0000256" key="1">
    <source>
        <dbReference type="ARBA" id="ARBA00004127"/>
    </source>
</evidence>
<feature type="transmembrane region" description="Helical" evidence="7">
    <location>
        <begin position="135"/>
        <end position="154"/>
    </location>
</feature>
<keyword evidence="9" id="KW-1185">Reference proteome</keyword>
<dbReference type="Proteomes" id="UP001228690">
    <property type="component" value="Chromosome"/>
</dbReference>
<dbReference type="EMBL" id="CP123443">
    <property type="protein sequence ID" value="WGK68212.1"/>
    <property type="molecule type" value="Genomic_DNA"/>
</dbReference>
<feature type="transmembrane region" description="Helical" evidence="7">
    <location>
        <begin position="73"/>
        <end position="91"/>
    </location>
</feature>
<feature type="transmembrane region" description="Helical" evidence="7">
    <location>
        <begin position="166"/>
        <end position="187"/>
    </location>
</feature>
<dbReference type="InterPro" id="IPR050133">
    <property type="entry name" value="NqrDE/RnfAE_oxidrdctase"/>
</dbReference>
<feature type="transmembrane region" description="Helical" evidence="7">
    <location>
        <begin position="6"/>
        <end position="30"/>
    </location>
</feature>
<evidence type="ECO:0000256" key="5">
    <source>
        <dbReference type="ARBA" id="ARBA00022989"/>
    </source>
</evidence>
<organism evidence="8 9">
    <name type="scientific">Candidatus Haliotispira prima</name>
    <dbReference type="NCBI Taxonomy" id="3034016"/>
    <lineage>
        <taxon>Bacteria</taxon>
        <taxon>Pseudomonadati</taxon>
        <taxon>Spirochaetota</taxon>
        <taxon>Spirochaetia</taxon>
        <taxon>Spirochaetales</taxon>
        <taxon>Spirochaetaceae</taxon>
        <taxon>Candidatus Haliotispira</taxon>
    </lineage>
</organism>
<reference evidence="8 9" key="1">
    <citation type="submission" date="2023-04" db="EMBL/GenBank/DDBJ databases">
        <title>Spirochaete genome identified in red abalone sample constitutes a novel genus.</title>
        <authorList>
            <person name="Sharma S.P."/>
            <person name="Purcell C.M."/>
            <person name="Hyde J.R."/>
            <person name="Severin A.J."/>
        </authorList>
    </citation>
    <scope>NUCLEOTIDE SEQUENCE [LARGE SCALE GENOMIC DNA]</scope>
    <source>
        <strain evidence="8 9">SP-2023</strain>
    </source>
</reference>
<feature type="transmembrane region" description="Helical" evidence="7">
    <location>
        <begin position="37"/>
        <end position="61"/>
    </location>
</feature>
<keyword evidence="2" id="KW-0813">Transport</keyword>
<dbReference type="PANTHER" id="PTHR30335">
    <property type="entry name" value="INTEGRAL MEMBRANE PROTEIN OF SOXR-REDUCING COMPLEX"/>
    <property type="match status" value="1"/>
</dbReference>
<dbReference type="RefSeq" id="WP_326926382.1">
    <property type="nucleotide sequence ID" value="NZ_CP123443.1"/>
</dbReference>